<evidence type="ECO:0000313" key="2">
    <source>
        <dbReference type="EMBL" id="SVB91136.1"/>
    </source>
</evidence>
<gene>
    <name evidence="2" type="ORF">METZ01_LOCUS243990</name>
</gene>
<keyword evidence="1" id="KW-0472">Membrane</keyword>
<feature type="transmembrane region" description="Helical" evidence="1">
    <location>
        <begin position="164"/>
        <end position="185"/>
    </location>
</feature>
<dbReference type="AlphaFoldDB" id="A0A382HUU9"/>
<name>A0A382HUU9_9ZZZZ</name>
<organism evidence="2">
    <name type="scientific">marine metagenome</name>
    <dbReference type="NCBI Taxonomy" id="408172"/>
    <lineage>
        <taxon>unclassified sequences</taxon>
        <taxon>metagenomes</taxon>
        <taxon>ecological metagenomes</taxon>
    </lineage>
</organism>
<dbReference type="EMBL" id="UINC01063467">
    <property type="protein sequence ID" value="SVB91136.1"/>
    <property type="molecule type" value="Genomic_DNA"/>
</dbReference>
<accession>A0A382HUU9</accession>
<reference evidence="2" key="1">
    <citation type="submission" date="2018-05" db="EMBL/GenBank/DDBJ databases">
        <authorList>
            <person name="Lanie J.A."/>
            <person name="Ng W.-L."/>
            <person name="Kazmierczak K.M."/>
            <person name="Andrzejewski T.M."/>
            <person name="Davidsen T.M."/>
            <person name="Wayne K.J."/>
            <person name="Tettelin H."/>
            <person name="Glass J.I."/>
            <person name="Rusch D."/>
            <person name="Podicherti R."/>
            <person name="Tsui H.-C.T."/>
            <person name="Winkler M.E."/>
        </authorList>
    </citation>
    <scope>NUCLEOTIDE SEQUENCE</scope>
</reference>
<protein>
    <submittedName>
        <fullName evidence="2">Uncharacterized protein</fullName>
    </submittedName>
</protein>
<proteinExistence type="predicted"/>
<keyword evidence="1" id="KW-1133">Transmembrane helix</keyword>
<evidence type="ECO:0000256" key="1">
    <source>
        <dbReference type="SAM" id="Phobius"/>
    </source>
</evidence>
<feature type="transmembrane region" description="Helical" evidence="1">
    <location>
        <begin position="132"/>
        <end position="152"/>
    </location>
</feature>
<feature type="transmembrane region" description="Helical" evidence="1">
    <location>
        <begin position="95"/>
        <end position="112"/>
    </location>
</feature>
<sequence length="199" mass="21853">MDEGTRLRVTTSMLALCLLLGTVGLLGSSWQVEGDETRASLRTLYMDVGGGCQLIVEQTEMGDCKRGMWAVSWSDMCEFDSDFCGMDTAGTVAKIFLWPGVLLSLLSLLFAVSPTMRNRWEQVKLPDRGKTILQWAPGTLILLGFVLWMLFTPSEATSAFDLGFSAYAMIMAGLLGLGSTVLDNFEINVNITRREEQSG</sequence>
<keyword evidence="1" id="KW-0812">Transmembrane</keyword>